<dbReference type="AlphaFoldDB" id="U5D4N0"/>
<name>U5D4N0_AMBTC</name>
<sequence>MGSRNSSIGNNVGGDLQDRGVFKVARTALVTETMDVLKKLESNETSPTINDEEFEDDLDNENDANY</sequence>
<gene>
    <name evidence="2" type="ORF">AMTR_s00044p00144480</name>
</gene>
<accession>U5D4N0</accession>
<feature type="region of interest" description="Disordered" evidence="1">
    <location>
        <begin position="39"/>
        <end position="66"/>
    </location>
</feature>
<feature type="compositionally biased region" description="Acidic residues" evidence="1">
    <location>
        <begin position="50"/>
        <end position="66"/>
    </location>
</feature>
<dbReference type="Gramene" id="ERN17175">
    <property type="protein sequence ID" value="ERN17175"/>
    <property type="gene ID" value="AMTR_s00044p00144480"/>
</dbReference>
<evidence type="ECO:0000256" key="1">
    <source>
        <dbReference type="SAM" id="MobiDB-lite"/>
    </source>
</evidence>
<proteinExistence type="predicted"/>
<dbReference type="HOGENOM" id="CLU_2834546_0_0_1"/>
<dbReference type="EMBL" id="KI392384">
    <property type="protein sequence ID" value="ERN17175.1"/>
    <property type="molecule type" value="Genomic_DNA"/>
</dbReference>
<organism evidence="2 3">
    <name type="scientific">Amborella trichopoda</name>
    <dbReference type="NCBI Taxonomy" id="13333"/>
    <lineage>
        <taxon>Eukaryota</taxon>
        <taxon>Viridiplantae</taxon>
        <taxon>Streptophyta</taxon>
        <taxon>Embryophyta</taxon>
        <taxon>Tracheophyta</taxon>
        <taxon>Spermatophyta</taxon>
        <taxon>Magnoliopsida</taxon>
        <taxon>Amborellales</taxon>
        <taxon>Amborellaceae</taxon>
        <taxon>Amborella</taxon>
    </lineage>
</organism>
<evidence type="ECO:0000313" key="3">
    <source>
        <dbReference type="Proteomes" id="UP000017836"/>
    </source>
</evidence>
<keyword evidence="3" id="KW-1185">Reference proteome</keyword>
<protein>
    <submittedName>
        <fullName evidence="2">Uncharacterized protein</fullName>
    </submittedName>
</protein>
<dbReference type="Proteomes" id="UP000017836">
    <property type="component" value="Unassembled WGS sequence"/>
</dbReference>
<reference evidence="3" key="1">
    <citation type="journal article" date="2013" name="Science">
        <title>The Amborella genome and the evolution of flowering plants.</title>
        <authorList>
            <consortium name="Amborella Genome Project"/>
        </authorList>
    </citation>
    <scope>NUCLEOTIDE SEQUENCE [LARGE SCALE GENOMIC DNA]</scope>
</reference>
<evidence type="ECO:0000313" key="2">
    <source>
        <dbReference type="EMBL" id="ERN17175.1"/>
    </source>
</evidence>